<keyword evidence="9" id="KW-1185">Reference proteome</keyword>
<organism evidence="8 9">
    <name type="scientific">Jeotgalibacillus terrae</name>
    <dbReference type="NCBI Taxonomy" id="587735"/>
    <lineage>
        <taxon>Bacteria</taxon>
        <taxon>Bacillati</taxon>
        <taxon>Bacillota</taxon>
        <taxon>Bacilli</taxon>
        <taxon>Bacillales</taxon>
        <taxon>Caryophanaceae</taxon>
        <taxon>Jeotgalibacillus</taxon>
    </lineage>
</organism>
<dbReference type="Pfam" id="PF13624">
    <property type="entry name" value="SurA_N_3"/>
    <property type="match status" value="1"/>
</dbReference>
<dbReference type="InterPro" id="IPR027304">
    <property type="entry name" value="Trigger_fact/SurA_dom_sf"/>
</dbReference>
<proteinExistence type="predicted"/>
<keyword evidence="4" id="KW-0697">Rotamase</keyword>
<reference evidence="9" key="1">
    <citation type="journal article" date="2019" name="Int. J. Syst. Evol. Microbiol.">
        <title>The Global Catalogue of Microorganisms (GCM) 10K type strain sequencing project: providing services to taxonomists for standard genome sequencing and annotation.</title>
        <authorList>
            <consortium name="The Broad Institute Genomics Platform"/>
            <consortium name="The Broad Institute Genome Sequencing Center for Infectious Disease"/>
            <person name="Wu L."/>
            <person name="Ma J."/>
        </authorList>
    </citation>
    <scope>NUCLEOTIDE SEQUENCE [LARGE SCALE GENOMIC DNA]</scope>
    <source>
        <strain evidence="9">KCTC 13528</strain>
    </source>
</reference>
<feature type="compositionally biased region" description="Low complexity" evidence="6">
    <location>
        <begin position="42"/>
        <end position="57"/>
    </location>
</feature>
<name>A0ABW5ZGA8_9BACL</name>
<feature type="compositionally biased region" description="Acidic residues" evidence="6">
    <location>
        <begin position="24"/>
        <end position="41"/>
    </location>
</feature>
<evidence type="ECO:0000256" key="6">
    <source>
        <dbReference type="SAM" id="MobiDB-lite"/>
    </source>
</evidence>
<evidence type="ECO:0000256" key="3">
    <source>
        <dbReference type="ARBA" id="ARBA00022729"/>
    </source>
</evidence>
<accession>A0ABW5ZGA8</accession>
<sequence length="259" mass="28734">MNFKKIFLPFAAGALALGLAACSDDEEAANTEAEGTEEPTAEEQQATEEQQQAMEDMQAALEEQQVAEDEVVMTINGEEILGAEYNQALGSAQNNFQRMGQDPTTEEAAEQIKTQTIELLTNQTLILQKAEEAGLEASEEEINEEYATFAEQNGGEEALNEIMTAQGMEEAELRERMADSIKFDKYIEQVAPVEEPTDEEIQTYYDEAAAQGEEAGQEVPPLEETRDQIVTILTDQQQQELLMAHLEELKAEAEIETMI</sequence>
<dbReference type="PROSITE" id="PS51257">
    <property type="entry name" value="PROKAR_LIPOPROTEIN"/>
    <property type="match status" value="1"/>
</dbReference>
<dbReference type="SUPFAM" id="SSF109998">
    <property type="entry name" value="Triger factor/SurA peptide-binding domain-like"/>
    <property type="match status" value="1"/>
</dbReference>
<comment type="catalytic activity">
    <reaction evidence="1">
        <text>[protein]-peptidylproline (omega=180) = [protein]-peptidylproline (omega=0)</text>
        <dbReference type="Rhea" id="RHEA:16237"/>
        <dbReference type="Rhea" id="RHEA-COMP:10747"/>
        <dbReference type="Rhea" id="RHEA-COMP:10748"/>
        <dbReference type="ChEBI" id="CHEBI:83833"/>
        <dbReference type="ChEBI" id="CHEBI:83834"/>
        <dbReference type="EC" id="5.2.1.8"/>
    </reaction>
</comment>
<comment type="caution">
    <text evidence="8">The sequence shown here is derived from an EMBL/GenBank/DDBJ whole genome shotgun (WGS) entry which is preliminary data.</text>
</comment>
<evidence type="ECO:0000256" key="2">
    <source>
        <dbReference type="ARBA" id="ARBA00013194"/>
    </source>
</evidence>
<evidence type="ECO:0000313" key="8">
    <source>
        <dbReference type="EMBL" id="MFD2911356.1"/>
    </source>
</evidence>
<evidence type="ECO:0000256" key="1">
    <source>
        <dbReference type="ARBA" id="ARBA00000971"/>
    </source>
</evidence>
<dbReference type="EMBL" id="JBHUPG010000009">
    <property type="protein sequence ID" value="MFD2911356.1"/>
    <property type="molecule type" value="Genomic_DNA"/>
</dbReference>
<dbReference type="RefSeq" id="WP_204730126.1">
    <property type="nucleotide sequence ID" value="NZ_JAFBDK010000013.1"/>
</dbReference>
<dbReference type="Proteomes" id="UP001597561">
    <property type="component" value="Unassembled WGS sequence"/>
</dbReference>
<evidence type="ECO:0000256" key="5">
    <source>
        <dbReference type="ARBA" id="ARBA00023235"/>
    </source>
</evidence>
<feature type="signal peptide" evidence="7">
    <location>
        <begin position="1"/>
        <end position="20"/>
    </location>
</feature>
<gene>
    <name evidence="8" type="ORF">ACFS5P_05670</name>
</gene>
<keyword evidence="5" id="KW-0413">Isomerase</keyword>
<dbReference type="PANTHER" id="PTHR47245:SF1">
    <property type="entry name" value="FOLDASE PROTEIN PRSA"/>
    <property type="match status" value="1"/>
</dbReference>
<feature type="region of interest" description="Disordered" evidence="6">
    <location>
        <begin position="24"/>
        <end position="57"/>
    </location>
</feature>
<protein>
    <recommendedName>
        <fullName evidence="2">peptidylprolyl isomerase</fullName>
        <ecNumber evidence="2">5.2.1.8</ecNumber>
    </recommendedName>
</protein>
<feature type="chain" id="PRO_5047345186" description="peptidylprolyl isomerase" evidence="7">
    <location>
        <begin position="21"/>
        <end position="259"/>
    </location>
</feature>
<dbReference type="PANTHER" id="PTHR47245">
    <property type="entry name" value="PEPTIDYLPROLYL ISOMERASE"/>
    <property type="match status" value="1"/>
</dbReference>
<evidence type="ECO:0000313" key="9">
    <source>
        <dbReference type="Proteomes" id="UP001597561"/>
    </source>
</evidence>
<evidence type="ECO:0000256" key="7">
    <source>
        <dbReference type="SAM" id="SignalP"/>
    </source>
</evidence>
<dbReference type="InterPro" id="IPR050245">
    <property type="entry name" value="PrsA_foldase"/>
</dbReference>
<dbReference type="Gene3D" id="1.10.4030.10">
    <property type="entry name" value="Porin chaperone SurA, peptide-binding domain"/>
    <property type="match status" value="1"/>
</dbReference>
<dbReference type="EC" id="5.2.1.8" evidence="2"/>
<evidence type="ECO:0000256" key="4">
    <source>
        <dbReference type="ARBA" id="ARBA00023110"/>
    </source>
</evidence>
<keyword evidence="3 7" id="KW-0732">Signal</keyword>